<evidence type="ECO:0000313" key="1">
    <source>
        <dbReference type="EMBL" id="RLK49885.1"/>
    </source>
</evidence>
<dbReference type="Proteomes" id="UP000274786">
    <property type="component" value="Unassembled WGS sequence"/>
</dbReference>
<evidence type="ECO:0000313" key="2">
    <source>
        <dbReference type="Proteomes" id="UP000274786"/>
    </source>
</evidence>
<proteinExistence type="predicted"/>
<gene>
    <name evidence="1" type="ORF">BCL79_3373</name>
</gene>
<dbReference type="AlphaFoldDB" id="A0A498C2U7"/>
<protein>
    <submittedName>
        <fullName evidence="1">Uncharacterized protein</fullName>
    </submittedName>
</protein>
<sequence length="98" mass="10935">MTDPTVTSVHGTPDDYGDTLYRVYFEVGESEDIARDAIITFLVQRARDNPAFDFDASLLHARPHGYEVDLPMQLIPEVVRALAEQNVAVYQVVRLGGV</sequence>
<accession>A0A498C2U7</accession>
<reference evidence="1 2" key="1">
    <citation type="submission" date="2018-10" db="EMBL/GenBank/DDBJ databases">
        <title>Comparative analysis of microorganisms from saline springs in Andes Mountain Range, Colombia.</title>
        <authorList>
            <person name="Rubin E."/>
        </authorList>
    </citation>
    <scope>NUCLEOTIDE SEQUENCE [LARGE SCALE GENOMIC DNA]</scope>
    <source>
        <strain evidence="1 2">USBA GBX 843</strain>
    </source>
</reference>
<organism evidence="1 2">
    <name type="scientific">Stenotrophomonas rhizophila</name>
    <dbReference type="NCBI Taxonomy" id="216778"/>
    <lineage>
        <taxon>Bacteria</taxon>
        <taxon>Pseudomonadati</taxon>
        <taxon>Pseudomonadota</taxon>
        <taxon>Gammaproteobacteria</taxon>
        <taxon>Lysobacterales</taxon>
        <taxon>Lysobacteraceae</taxon>
        <taxon>Stenotrophomonas</taxon>
    </lineage>
</organism>
<dbReference type="EMBL" id="RCDC01000007">
    <property type="protein sequence ID" value="RLK49885.1"/>
    <property type="molecule type" value="Genomic_DNA"/>
</dbReference>
<name>A0A498C2U7_9GAMM</name>
<comment type="caution">
    <text evidence="1">The sequence shown here is derived from an EMBL/GenBank/DDBJ whole genome shotgun (WGS) entry which is preliminary data.</text>
</comment>
<dbReference type="RefSeq" id="WP_220668928.1">
    <property type="nucleotide sequence ID" value="NZ_RCDC01000007.1"/>
</dbReference>